<proteinExistence type="predicted"/>
<evidence type="ECO:0000313" key="2">
    <source>
        <dbReference type="Proteomes" id="UP001319861"/>
    </source>
</evidence>
<gene>
    <name evidence="1" type="ORF">SCMU_14110</name>
</gene>
<sequence length="73" mass="8428">MGGFQSGSIESVMETVDITRYTAPSGEYFQLEVIWNWQRTKVVNRKVWHKAADQDYVTRSNLATLTSRVGIRF</sequence>
<dbReference type="Proteomes" id="UP001319861">
    <property type="component" value="Chromosome"/>
</dbReference>
<protein>
    <submittedName>
        <fullName evidence="1">Uncharacterized protein</fullName>
    </submittedName>
</protein>
<keyword evidence="2" id="KW-1185">Reference proteome</keyword>
<accession>A0ABN6FF85</accession>
<name>A0ABN6FF85_SINCY</name>
<dbReference type="RefSeq" id="WP_229232296.1">
    <property type="nucleotide sequence ID" value="NZ_AP024525.1"/>
</dbReference>
<organism evidence="1 2">
    <name type="scientific">Sinomonas cyclohexanicum</name>
    <name type="common">Corynebacterium cyclohexanicum</name>
    <dbReference type="NCBI Taxonomy" id="322009"/>
    <lineage>
        <taxon>Bacteria</taxon>
        <taxon>Bacillati</taxon>
        <taxon>Actinomycetota</taxon>
        <taxon>Actinomycetes</taxon>
        <taxon>Micrococcales</taxon>
        <taxon>Micrococcaceae</taxon>
        <taxon>Sinomonas</taxon>
    </lineage>
</organism>
<dbReference type="EMBL" id="AP024525">
    <property type="protein sequence ID" value="BCT75569.1"/>
    <property type="molecule type" value="Genomic_DNA"/>
</dbReference>
<reference evidence="1 2" key="1">
    <citation type="journal article" date="2021" name="J. Biosci. Bioeng.">
        <title>Identification and characterization of a chc gene cluster responsible for the aromatization pathway of cyclohexanecarboxylate degradation in Sinomonas cyclohexanicum ATCC 51369.</title>
        <authorList>
            <person name="Yamamoto T."/>
            <person name="Hasegawa Y."/>
            <person name="Lau P.C.K."/>
            <person name="Iwaki H."/>
        </authorList>
    </citation>
    <scope>NUCLEOTIDE SEQUENCE [LARGE SCALE GENOMIC DNA]</scope>
    <source>
        <strain evidence="1 2">ATCC 51369</strain>
    </source>
</reference>
<evidence type="ECO:0000313" key="1">
    <source>
        <dbReference type="EMBL" id="BCT75569.1"/>
    </source>
</evidence>